<dbReference type="Pfam" id="PF07648">
    <property type="entry name" value="Kazal_2"/>
    <property type="match status" value="1"/>
</dbReference>
<dbReference type="PROSITE" id="PS51465">
    <property type="entry name" value="KAZAL_2"/>
    <property type="match status" value="1"/>
</dbReference>
<dbReference type="EMBL" id="JARQZJ010000113">
    <property type="protein sequence ID" value="KAK9887537.1"/>
    <property type="molecule type" value="Genomic_DNA"/>
</dbReference>
<keyword evidence="4" id="KW-1185">Reference proteome</keyword>
<evidence type="ECO:0000313" key="4">
    <source>
        <dbReference type="Proteomes" id="UP001431783"/>
    </source>
</evidence>
<name>A0AAW1V5G6_9CUCU</name>
<dbReference type="InterPro" id="IPR036058">
    <property type="entry name" value="Kazal_dom_sf"/>
</dbReference>
<reference evidence="3 4" key="1">
    <citation type="submission" date="2023-03" db="EMBL/GenBank/DDBJ databases">
        <title>Genome insight into feeding habits of ladybird beetles.</title>
        <authorList>
            <person name="Li H.-S."/>
            <person name="Huang Y.-H."/>
            <person name="Pang H."/>
        </authorList>
    </citation>
    <scope>NUCLEOTIDE SEQUENCE [LARGE SCALE GENOMIC DNA]</scope>
    <source>
        <strain evidence="3">SYSU_2023b</strain>
        <tissue evidence="3">Whole body</tissue>
    </source>
</reference>
<evidence type="ECO:0000313" key="3">
    <source>
        <dbReference type="EMBL" id="KAK9887537.1"/>
    </source>
</evidence>
<dbReference type="SUPFAM" id="SSF100895">
    <property type="entry name" value="Kazal-type serine protease inhibitors"/>
    <property type="match status" value="1"/>
</dbReference>
<dbReference type="AlphaFoldDB" id="A0AAW1V5G6"/>
<feature type="signal peptide" evidence="1">
    <location>
        <begin position="1"/>
        <end position="21"/>
    </location>
</feature>
<dbReference type="InterPro" id="IPR002350">
    <property type="entry name" value="Kazal_dom"/>
</dbReference>
<evidence type="ECO:0000259" key="2">
    <source>
        <dbReference type="PROSITE" id="PS51465"/>
    </source>
</evidence>
<feature type="chain" id="PRO_5043632115" description="Kazal-like domain-containing protein" evidence="1">
    <location>
        <begin position="22"/>
        <end position="111"/>
    </location>
</feature>
<accession>A0AAW1V5G6</accession>
<comment type="caution">
    <text evidence="3">The sequence shown here is derived from an EMBL/GenBank/DDBJ whole genome shotgun (WGS) entry which is preliminary data.</text>
</comment>
<dbReference type="Proteomes" id="UP001431783">
    <property type="component" value="Unassembled WGS sequence"/>
</dbReference>
<gene>
    <name evidence="3" type="ORF">WA026_023259</name>
</gene>
<dbReference type="Gene3D" id="3.30.60.30">
    <property type="match status" value="1"/>
</dbReference>
<keyword evidence="1" id="KW-0732">Signal</keyword>
<evidence type="ECO:0000256" key="1">
    <source>
        <dbReference type="SAM" id="SignalP"/>
    </source>
</evidence>
<sequence length="111" mass="12214">MIKQTILIFFALSIVATTATGIFSNEGVYSGDERLRDPKIKNCMQQCPVTANLWPVCADDGKTYVNIASLNCLDSCLEPLGQRVKKVSDGFCINDLPPNQRPTTRAPIPRV</sequence>
<organism evidence="3 4">
    <name type="scientific">Henosepilachna vigintioctopunctata</name>
    <dbReference type="NCBI Taxonomy" id="420089"/>
    <lineage>
        <taxon>Eukaryota</taxon>
        <taxon>Metazoa</taxon>
        <taxon>Ecdysozoa</taxon>
        <taxon>Arthropoda</taxon>
        <taxon>Hexapoda</taxon>
        <taxon>Insecta</taxon>
        <taxon>Pterygota</taxon>
        <taxon>Neoptera</taxon>
        <taxon>Endopterygota</taxon>
        <taxon>Coleoptera</taxon>
        <taxon>Polyphaga</taxon>
        <taxon>Cucujiformia</taxon>
        <taxon>Coccinelloidea</taxon>
        <taxon>Coccinellidae</taxon>
        <taxon>Epilachninae</taxon>
        <taxon>Epilachnini</taxon>
        <taxon>Henosepilachna</taxon>
    </lineage>
</organism>
<protein>
    <recommendedName>
        <fullName evidence="2">Kazal-like domain-containing protein</fullName>
    </recommendedName>
</protein>
<dbReference type="CDD" id="cd00104">
    <property type="entry name" value="KAZAL_FS"/>
    <property type="match status" value="1"/>
</dbReference>
<proteinExistence type="predicted"/>
<feature type="domain" description="Kazal-like" evidence="2">
    <location>
        <begin position="37"/>
        <end position="94"/>
    </location>
</feature>